<comment type="subcellular location">
    <subcellularLocation>
        <location evidence="2">Membrane</location>
        <topology evidence="2">Single-pass membrane protein</topology>
    </subcellularLocation>
</comment>
<dbReference type="InterPro" id="IPR017907">
    <property type="entry name" value="Znf_RING_CS"/>
</dbReference>
<comment type="pathway">
    <text evidence="3">Protein modification; protein ubiquitination.</text>
</comment>
<dbReference type="GO" id="GO:0005737">
    <property type="term" value="C:cytoplasm"/>
    <property type="evidence" value="ECO:0007669"/>
    <property type="project" value="UniProtKB-ARBA"/>
</dbReference>
<keyword evidence="11" id="KW-0862">Zinc</keyword>
<dbReference type="AlphaFoldDB" id="A0A504Y8S5"/>
<evidence type="ECO:0000256" key="15">
    <source>
        <dbReference type="PROSITE-ProRule" id="PRU00175"/>
    </source>
</evidence>
<organism evidence="20 21">
    <name type="scientific">Fasciola gigantica</name>
    <name type="common">Giant liver fluke</name>
    <dbReference type="NCBI Taxonomy" id="46835"/>
    <lineage>
        <taxon>Eukaryota</taxon>
        <taxon>Metazoa</taxon>
        <taxon>Spiralia</taxon>
        <taxon>Lophotrochozoa</taxon>
        <taxon>Platyhelminthes</taxon>
        <taxon>Trematoda</taxon>
        <taxon>Digenea</taxon>
        <taxon>Plagiorchiida</taxon>
        <taxon>Echinostomata</taxon>
        <taxon>Echinostomatoidea</taxon>
        <taxon>Fasciolidae</taxon>
        <taxon>Fasciola</taxon>
    </lineage>
</organism>
<feature type="region of interest" description="Disordered" evidence="16">
    <location>
        <begin position="171"/>
        <end position="202"/>
    </location>
</feature>
<comment type="caution">
    <text evidence="20">The sequence shown here is derived from an EMBL/GenBank/DDBJ whole genome shotgun (WGS) entry which is preliminary data.</text>
</comment>
<dbReference type="PROSITE" id="PS51873">
    <property type="entry name" value="TRIAD"/>
    <property type="match status" value="1"/>
</dbReference>
<evidence type="ECO:0000256" key="5">
    <source>
        <dbReference type="ARBA" id="ARBA00022679"/>
    </source>
</evidence>
<dbReference type="InterPro" id="IPR031127">
    <property type="entry name" value="E3_UB_ligase_RBR"/>
</dbReference>
<keyword evidence="10" id="KW-0833">Ubl conjugation pathway</keyword>
<dbReference type="PANTHER" id="PTHR11685">
    <property type="entry name" value="RBR FAMILY RING FINGER AND IBR DOMAIN-CONTAINING"/>
    <property type="match status" value="1"/>
</dbReference>
<evidence type="ECO:0000256" key="11">
    <source>
        <dbReference type="ARBA" id="ARBA00022833"/>
    </source>
</evidence>
<dbReference type="InterPro" id="IPR044066">
    <property type="entry name" value="TRIAD_supradom"/>
</dbReference>
<comment type="catalytic activity">
    <reaction evidence="1">
        <text>[E2 ubiquitin-conjugating enzyme]-S-ubiquitinyl-L-cysteine + [acceptor protein]-L-lysine = [E2 ubiquitin-conjugating enzyme]-L-cysteine + [acceptor protein]-N(6)-ubiquitinyl-L-lysine.</text>
        <dbReference type="EC" id="2.3.2.31"/>
    </reaction>
</comment>
<evidence type="ECO:0000256" key="12">
    <source>
        <dbReference type="ARBA" id="ARBA00022989"/>
    </source>
</evidence>
<dbReference type="CDD" id="cd20352">
    <property type="entry name" value="Rcat_RBR_RNF144"/>
    <property type="match status" value="1"/>
</dbReference>
<gene>
    <name evidence="20" type="ORF">FGIG_01419</name>
</gene>
<feature type="region of interest" description="Disordered" evidence="16">
    <location>
        <begin position="504"/>
        <end position="530"/>
    </location>
</feature>
<evidence type="ECO:0000256" key="16">
    <source>
        <dbReference type="SAM" id="MobiDB-lite"/>
    </source>
</evidence>
<keyword evidence="7" id="KW-0479">Metal-binding</keyword>
<dbReference type="EC" id="2.3.2.31" evidence="4"/>
<comment type="similarity">
    <text evidence="14">Belongs to the RBR family. RNF144 subfamily.</text>
</comment>
<dbReference type="SUPFAM" id="SSF57850">
    <property type="entry name" value="RING/U-box"/>
    <property type="match status" value="2"/>
</dbReference>
<evidence type="ECO:0000256" key="7">
    <source>
        <dbReference type="ARBA" id="ARBA00022723"/>
    </source>
</evidence>
<dbReference type="InterPro" id="IPR013083">
    <property type="entry name" value="Znf_RING/FYVE/PHD"/>
</dbReference>
<evidence type="ECO:0000313" key="20">
    <source>
        <dbReference type="EMBL" id="TPP56951.1"/>
    </source>
</evidence>
<keyword evidence="13 17" id="KW-0472">Membrane</keyword>
<evidence type="ECO:0000256" key="3">
    <source>
        <dbReference type="ARBA" id="ARBA00004906"/>
    </source>
</evidence>
<evidence type="ECO:0000259" key="18">
    <source>
        <dbReference type="PROSITE" id="PS50089"/>
    </source>
</evidence>
<dbReference type="PROSITE" id="PS50089">
    <property type="entry name" value="ZF_RING_2"/>
    <property type="match status" value="1"/>
</dbReference>
<dbReference type="GO" id="GO:0008270">
    <property type="term" value="F:zinc ion binding"/>
    <property type="evidence" value="ECO:0007669"/>
    <property type="project" value="UniProtKB-KW"/>
</dbReference>
<dbReference type="Pfam" id="PF22191">
    <property type="entry name" value="IBR_1"/>
    <property type="match status" value="1"/>
</dbReference>
<evidence type="ECO:0000256" key="17">
    <source>
        <dbReference type="SAM" id="Phobius"/>
    </source>
</evidence>
<accession>A0A504Y8S5</accession>
<keyword evidence="21" id="KW-1185">Reference proteome</keyword>
<keyword evidence="5" id="KW-0808">Transferase</keyword>
<evidence type="ECO:0000256" key="4">
    <source>
        <dbReference type="ARBA" id="ARBA00012251"/>
    </source>
</evidence>
<dbReference type="InterPro" id="IPR002867">
    <property type="entry name" value="IBR_dom"/>
</dbReference>
<dbReference type="GO" id="GO:0061630">
    <property type="term" value="F:ubiquitin protein ligase activity"/>
    <property type="evidence" value="ECO:0007669"/>
    <property type="project" value="UniProtKB-EC"/>
</dbReference>
<evidence type="ECO:0000256" key="10">
    <source>
        <dbReference type="ARBA" id="ARBA00022786"/>
    </source>
</evidence>
<evidence type="ECO:0000256" key="2">
    <source>
        <dbReference type="ARBA" id="ARBA00004167"/>
    </source>
</evidence>
<dbReference type="GO" id="GO:0031090">
    <property type="term" value="C:organelle membrane"/>
    <property type="evidence" value="ECO:0007669"/>
    <property type="project" value="UniProtKB-ARBA"/>
</dbReference>
<dbReference type="OrthoDB" id="10009520at2759"/>
<name>A0A504Y8S5_FASGI</name>
<feature type="compositionally biased region" description="Polar residues" evidence="16">
    <location>
        <begin position="184"/>
        <end position="198"/>
    </location>
</feature>
<feature type="domain" description="RING-type" evidence="19">
    <location>
        <begin position="13"/>
        <end position="381"/>
    </location>
</feature>
<feature type="compositionally biased region" description="Basic and acidic residues" evidence="16">
    <location>
        <begin position="173"/>
        <end position="183"/>
    </location>
</feature>
<dbReference type="Proteomes" id="UP000316759">
    <property type="component" value="Unassembled WGS sequence"/>
</dbReference>
<keyword evidence="12 17" id="KW-1133">Transmembrane helix</keyword>
<evidence type="ECO:0000256" key="1">
    <source>
        <dbReference type="ARBA" id="ARBA00001798"/>
    </source>
</evidence>
<sequence>MDTEIPNEDLAAGSVVCSICCGVFQPNQLISLSQCGCAFCRNCLKLYVLSVVQDRLDPTCACPTYACPFDGNLTDLEIQEVLSADLYERYLTRKREREVESNATLTYCPAAGCGVVCNVTAAAFATVDPTVTSATPYLPPRLMGRVTSWYRQRSSSGSTWSSRHRIPTCFGTRIEKNPSDKSAQDPNQSGIKFTSSPKSAKRGPAACPAVARWFASSAIHLLWPLSEVPKSQVLPDGPVPSTPSSDPISTIGSASSHADSSTPLISHSTLSAASRSRPSKRKRPRGTQKWTSRLVLPPSTPQPSPSSHLDLSMLAVGFPPYPPNAWLKRCPACLVPIERVEGCAQMNCRACKHTFCWYCLNSLDNDFLLRHYDSGACKGKLGHSRASVIGHRVYAITVLAGLSVLLLIAAPFVIVSVPCFLCIKCQRVHLQRRLRKRHRCGLREENASGTADVTTLSNGSLTRHKTENAGLVERRSPRSATDVPVEIVLAEKVDIHWPDISHTSADESKAVHNPDSSPTSAPDQSAPSVMNCSLYVTPENILDPT</sequence>
<evidence type="ECO:0000256" key="14">
    <source>
        <dbReference type="ARBA" id="ARBA00038342"/>
    </source>
</evidence>
<dbReference type="Gene3D" id="3.30.40.10">
    <property type="entry name" value="Zinc/RING finger domain, C3HC4 (zinc finger)"/>
    <property type="match status" value="1"/>
</dbReference>
<dbReference type="PROSITE" id="PS00518">
    <property type="entry name" value="ZF_RING_1"/>
    <property type="match status" value="1"/>
</dbReference>
<dbReference type="FunFam" id="3.30.40.10:FF:000051">
    <property type="entry name" value="RBR-type E3 ubiquitin transferase"/>
    <property type="match status" value="1"/>
</dbReference>
<feature type="compositionally biased region" description="Low complexity" evidence="16">
    <location>
        <begin position="242"/>
        <end position="251"/>
    </location>
</feature>
<dbReference type="EMBL" id="SUNJ01013880">
    <property type="protein sequence ID" value="TPP56951.1"/>
    <property type="molecule type" value="Genomic_DNA"/>
</dbReference>
<proteinExistence type="inferred from homology"/>
<feature type="domain" description="RING-type" evidence="18">
    <location>
        <begin position="17"/>
        <end position="63"/>
    </location>
</feature>
<evidence type="ECO:0000256" key="6">
    <source>
        <dbReference type="ARBA" id="ARBA00022692"/>
    </source>
</evidence>
<evidence type="ECO:0000259" key="19">
    <source>
        <dbReference type="PROSITE" id="PS51873"/>
    </source>
</evidence>
<dbReference type="STRING" id="46835.A0A504Y8S5"/>
<feature type="compositionally biased region" description="Polar residues" evidence="16">
    <location>
        <begin position="514"/>
        <end position="530"/>
    </location>
</feature>
<feature type="compositionally biased region" description="Basic residues" evidence="16">
    <location>
        <begin position="277"/>
        <end position="286"/>
    </location>
</feature>
<protein>
    <recommendedName>
        <fullName evidence="4">RBR-type E3 ubiquitin transferase</fullName>
        <ecNumber evidence="4">2.3.2.31</ecNumber>
    </recommendedName>
</protein>
<evidence type="ECO:0000256" key="9">
    <source>
        <dbReference type="ARBA" id="ARBA00022771"/>
    </source>
</evidence>
<dbReference type="InterPro" id="IPR001841">
    <property type="entry name" value="Znf_RING"/>
</dbReference>
<keyword evidence="6 17" id="KW-0812">Transmembrane</keyword>
<evidence type="ECO:0000256" key="13">
    <source>
        <dbReference type="ARBA" id="ARBA00023136"/>
    </source>
</evidence>
<dbReference type="SMART" id="SM00647">
    <property type="entry name" value="IBR"/>
    <property type="match status" value="1"/>
</dbReference>
<keyword evidence="8" id="KW-0677">Repeat</keyword>
<dbReference type="GO" id="GO:0016567">
    <property type="term" value="P:protein ubiquitination"/>
    <property type="evidence" value="ECO:0007669"/>
    <property type="project" value="InterPro"/>
</dbReference>
<feature type="region of interest" description="Disordered" evidence="16">
    <location>
        <begin position="234"/>
        <end position="307"/>
    </location>
</feature>
<dbReference type="Gene3D" id="1.20.120.1750">
    <property type="match status" value="1"/>
</dbReference>
<feature type="transmembrane region" description="Helical" evidence="17">
    <location>
        <begin position="393"/>
        <end position="423"/>
    </location>
</feature>
<keyword evidence="9 15" id="KW-0863">Zinc-finger</keyword>
<feature type="compositionally biased region" description="Polar residues" evidence="16">
    <location>
        <begin position="252"/>
        <end position="270"/>
    </location>
</feature>
<evidence type="ECO:0000313" key="21">
    <source>
        <dbReference type="Proteomes" id="UP000316759"/>
    </source>
</evidence>
<dbReference type="SMART" id="SM00184">
    <property type="entry name" value="RING"/>
    <property type="match status" value="2"/>
</dbReference>
<reference evidence="20 21" key="1">
    <citation type="submission" date="2019-04" db="EMBL/GenBank/DDBJ databases">
        <title>Annotation for the trematode Fasciola gigantica.</title>
        <authorList>
            <person name="Choi Y.-J."/>
        </authorList>
    </citation>
    <scope>NUCLEOTIDE SEQUENCE [LARGE SCALE GENOMIC DNA]</scope>
    <source>
        <strain evidence="20">Uganda_cow_1</strain>
    </source>
</reference>
<evidence type="ECO:0000256" key="8">
    <source>
        <dbReference type="ARBA" id="ARBA00022737"/>
    </source>
</evidence>